<evidence type="ECO:0000313" key="2">
    <source>
        <dbReference type="EMBL" id="TFB07403.1"/>
    </source>
</evidence>
<evidence type="ECO:0000313" key="3">
    <source>
        <dbReference type="Proteomes" id="UP001642720"/>
    </source>
</evidence>
<keyword evidence="3" id="KW-1185">Reference proteome</keyword>
<evidence type="ECO:0000256" key="1">
    <source>
        <dbReference type="SAM" id="MobiDB-lite"/>
    </source>
</evidence>
<gene>
    <name evidence="2" type="ORF">CCMA1212_000366</name>
</gene>
<dbReference type="Proteomes" id="UP001642720">
    <property type="component" value="Unassembled WGS sequence"/>
</dbReference>
<sequence>MLCKALRHRTRLSLQCPDRRLYRYPPGGGTQRTRTGTRTAETADTVPPSCTLSSFPCLTSQHGCHLRPSSARRFARPLHTRLVPLLRPASLSFVLHPPASSPRASSSSSLRLASPAALLAFPASQSLGPKVNIVHSGLLPRHGRKKPCRARDAANPIRPVEPAPRPFALVAEPVSQPARARPRQSPRHASAATLFRLLRAKAKKKKQRIAGFFGISSLGIMR</sequence>
<comment type="caution">
    <text evidence="2">The sequence shown here is derived from an EMBL/GenBank/DDBJ whole genome shotgun (WGS) entry which is preliminary data.</text>
</comment>
<dbReference type="GeneID" id="300572287"/>
<feature type="region of interest" description="Disordered" evidence="1">
    <location>
        <begin position="21"/>
        <end position="45"/>
    </location>
</feature>
<organism evidence="2 3">
    <name type="scientific">Trichoderma ghanense</name>
    <dbReference type="NCBI Taxonomy" id="65468"/>
    <lineage>
        <taxon>Eukaryota</taxon>
        <taxon>Fungi</taxon>
        <taxon>Dikarya</taxon>
        <taxon>Ascomycota</taxon>
        <taxon>Pezizomycotina</taxon>
        <taxon>Sordariomycetes</taxon>
        <taxon>Hypocreomycetidae</taxon>
        <taxon>Hypocreales</taxon>
        <taxon>Hypocreaceae</taxon>
        <taxon>Trichoderma</taxon>
    </lineage>
</organism>
<dbReference type="RefSeq" id="XP_073563604.1">
    <property type="nucleotide sequence ID" value="XM_073697837.1"/>
</dbReference>
<proteinExistence type="predicted"/>
<dbReference type="EMBL" id="PPTA01000001">
    <property type="protein sequence ID" value="TFB07403.1"/>
    <property type="molecule type" value="Genomic_DNA"/>
</dbReference>
<protein>
    <submittedName>
        <fullName evidence="2">Uncharacterized protein</fullName>
    </submittedName>
</protein>
<accession>A0ABY2HGH2</accession>
<reference evidence="2 3" key="1">
    <citation type="submission" date="2018-01" db="EMBL/GenBank/DDBJ databases">
        <title>Genome characterization of the sugarcane-associated fungus Trichoderma ghanense CCMA-1212 and their application in lignocelulose bioconversion.</title>
        <authorList>
            <person name="Steindorff A.S."/>
            <person name="Mendes T.D."/>
            <person name="Vilela E.S.D."/>
            <person name="Rodrigues D.S."/>
            <person name="Formighieri E.F."/>
            <person name="Melo I.S."/>
            <person name="Favaro L.C.L."/>
        </authorList>
    </citation>
    <scope>NUCLEOTIDE SEQUENCE [LARGE SCALE GENOMIC DNA]</scope>
    <source>
        <strain evidence="2 3">CCMA-1212</strain>
    </source>
</reference>
<name>A0ABY2HGH2_9HYPO</name>